<evidence type="ECO:0000313" key="4">
    <source>
        <dbReference type="EMBL" id="MBO1263478.1"/>
    </source>
</evidence>
<keyword evidence="5" id="KW-1185">Reference proteome</keyword>
<dbReference type="PANTHER" id="PTHR34703">
    <property type="entry name" value="ANTIPORTER SUBUNIT MNHG2-RELATED"/>
    <property type="match status" value="1"/>
</dbReference>
<dbReference type="Pfam" id="PF03334">
    <property type="entry name" value="PhaG_MnhG_YufB"/>
    <property type="match status" value="1"/>
</dbReference>
<gene>
    <name evidence="4" type="ORF">J3A84_00295</name>
</gene>
<dbReference type="NCBIfam" id="NF009314">
    <property type="entry name" value="PRK12674.1-2"/>
    <property type="match status" value="1"/>
</dbReference>
<evidence type="ECO:0000256" key="3">
    <source>
        <dbReference type="SAM" id="Phobius"/>
    </source>
</evidence>
<dbReference type="GO" id="GO:0015385">
    <property type="term" value="F:sodium:proton antiporter activity"/>
    <property type="evidence" value="ECO:0007669"/>
    <property type="project" value="TreeGrafter"/>
</dbReference>
<protein>
    <submittedName>
        <fullName evidence="4">Monovalent cation/H(+) antiporter subunit G</fullName>
    </submittedName>
</protein>
<reference evidence="4" key="1">
    <citation type="submission" date="2021-03" db="EMBL/GenBank/DDBJ databases">
        <title>Proteiniclasticum marinus sp. nov., isolated from tidal flat sediment.</title>
        <authorList>
            <person name="Namirimu T."/>
            <person name="Yang J.-A."/>
            <person name="Yang S.-H."/>
            <person name="Kim Y.-J."/>
            <person name="Kwon K.K."/>
        </authorList>
    </citation>
    <scope>NUCLEOTIDE SEQUENCE</scope>
    <source>
        <strain evidence="4">SCR006</strain>
    </source>
</reference>
<evidence type="ECO:0000256" key="1">
    <source>
        <dbReference type="ARBA" id="ARBA00004141"/>
    </source>
</evidence>
<sequence length="104" mass="11237">MFKDFVILVLALSSCFFFLVGTTGLIRLPDVFSRMHATTKSDTLGAGLALLALIVYKGVDPVSLKLLVVLVFIMVTNPVAAHIISKAAYDKEIGKRKEGPDADI</sequence>
<dbReference type="PROSITE" id="PS51257">
    <property type="entry name" value="PROKAR_LIPOPROTEIN"/>
    <property type="match status" value="1"/>
</dbReference>
<dbReference type="RefSeq" id="WP_207598000.1">
    <property type="nucleotide sequence ID" value="NZ_JAFNJU010000001.1"/>
</dbReference>
<keyword evidence="3" id="KW-0812">Transmembrane</keyword>
<comment type="similarity">
    <text evidence="2">Belongs to the CPA3 antiporters (TC 2.A.63) subunit G family.</text>
</comment>
<keyword evidence="3" id="KW-0472">Membrane</keyword>
<dbReference type="NCBIfam" id="TIGR01300">
    <property type="entry name" value="CPA3_mnhG_phaG"/>
    <property type="match status" value="1"/>
</dbReference>
<dbReference type="EMBL" id="JAFNJU010000001">
    <property type="protein sequence ID" value="MBO1263478.1"/>
    <property type="molecule type" value="Genomic_DNA"/>
</dbReference>
<feature type="transmembrane region" description="Helical" evidence="3">
    <location>
        <begin position="41"/>
        <end position="59"/>
    </location>
</feature>
<accession>A0A939H7L0</accession>
<name>A0A939H7L0_9CLOT</name>
<feature type="transmembrane region" description="Helical" evidence="3">
    <location>
        <begin position="6"/>
        <end position="29"/>
    </location>
</feature>
<comment type="caution">
    <text evidence="4">The sequence shown here is derived from an EMBL/GenBank/DDBJ whole genome shotgun (WGS) entry which is preliminary data.</text>
</comment>
<evidence type="ECO:0000256" key="2">
    <source>
        <dbReference type="ARBA" id="ARBA00008404"/>
    </source>
</evidence>
<dbReference type="PANTHER" id="PTHR34703:SF1">
    <property type="entry name" value="ANTIPORTER SUBUNIT MNHG2-RELATED"/>
    <property type="match status" value="1"/>
</dbReference>
<proteinExistence type="inferred from homology"/>
<dbReference type="AlphaFoldDB" id="A0A939H7L0"/>
<dbReference type="Proteomes" id="UP000664218">
    <property type="component" value="Unassembled WGS sequence"/>
</dbReference>
<feature type="transmembrane region" description="Helical" evidence="3">
    <location>
        <begin position="65"/>
        <end position="89"/>
    </location>
</feature>
<organism evidence="4 5">
    <name type="scientific">Proteiniclasticum aestuarii</name>
    <dbReference type="NCBI Taxonomy" id="2817862"/>
    <lineage>
        <taxon>Bacteria</taxon>
        <taxon>Bacillati</taxon>
        <taxon>Bacillota</taxon>
        <taxon>Clostridia</taxon>
        <taxon>Eubacteriales</taxon>
        <taxon>Clostridiaceae</taxon>
        <taxon>Proteiniclasticum</taxon>
    </lineage>
</organism>
<comment type="subcellular location">
    <subcellularLocation>
        <location evidence="1">Membrane</location>
        <topology evidence="1">Multi-pass membrane protein</topology>
    </subcellularLocation>
</comment>
<dbReference type="InterPro" id="IPR005133">
    <property type="entry name" value="PhaG_MnhG_YufB"/>
</dbReference>
<keyword evidence="3" id="KW-1133">Transmembrane helix</keyword>
<evidence type="ECO:0000313" key="5">
    <source>
        <dbReference type="Proteomes" id="UP000664218"/>
    </source>
</evidence>